<reference evidence="2" key="1">
    <citation type="submission" date="2013-08" db="EMBL/GenBank/DDBJ databases">
        <title>Gene expansion shapes genome architecture in the human pathogen Lichtheimia corymbifera: an evolutionary genomics analysis in the ancient terrestrial Mucorales (Mucoromycotina).</title>
        <authorList>
            <person name="Schwartze V.U."/>
            <person name="Winter S."/>
            <person name="Shelest E."/>
            <person name="Marcet-Houben M."/>
            <person name="Horn F."/>
            <person name="Wehner S."/>
            <person name="Hoffmann K."/>
            <person name="Riege K."/>
            <person name="Sammeth M."/>
            <person name="Nowrousian M."/>
            <person name="Valiante V."/>
            <person name="Linde J."/>
            <person name="Jacobsen I.D."/>
            <person name="Marz M."/>
            <person name="Brakhage A.A."/>
            <person name="Gabaldon T."/>
            <person name="Bocker S."/>
            <person name="Voigt K."/>
        </authorList>
    </citation>
    <scope>NUCLEOTIDE SEQUENCE [LARGE SCALE GENOMIC DNA]</scope>
    <source>
        <strain evidence="2">FSU 9682</strain>
    </source>
</reference>
<name>A0A068S9V1_9FUNG</name>
<feature type="compositionally biased region" description="Low complexity" evidence="1">
    <location>
        <begin position="228"/>
        <end position="239"/>
    </location>
</feature>
<feature type="compositionally biased region" description="Basic and acidic residues" evidence="1">
    <location>
        <begin position="77"/>
        <end position="87"/>
    </location>
</feature>
<feature type="compositionally biased region" description="Low complexity" evidence="1">
    <location>
        <begin position="272"/>
        <end position="303"/>
    </location>
</feature>
<feature type="compositionally biased region" description="Basic and acidic residues" evidence="1">
    <location>
        <begin position="527"/>
        <end position="546"/>
    </location>
</feature>
<dbReference type="OrthoDB" id="2282667at2759"/>
<evidence type="ECO:0000256" key="1">
    <source>
        <dbReference type="SAM" id="MobiDB-lite"/>
    </source>
</evidence>
<evidence type="ECO:0000313" key="3">
    <source>
        <dbReference type="Proteomes" id="UP000027586"/>
    </source>
</evidence>
<sequence length="991" mass="109560">MRHLFHSKDHKQQQSLRLQKELQKEEETLWKIEQEKRKLQEELDMKMAKKLQEEMEHREQDPQRQEQQQQPELTDEEVARRLQEELNRGQSPTHDASPSPSPAPAPAAPPPPVETRSNQELSDEQYARMLQEQFEAEERQAQEQRGSRSSPALPPRTLSSDNTTPSSSVAPPPLPSKPVAYNHSTHSLGHGSTSRPSWINHASSSSTSSSINLTDQPVAPHPPPPGGYPSASSSSSLPGSYPPQPTQPPQPASPVAHTVYSNASIPPPYHPPATTTSSTGYPPYPSSPSQQQQPQQPQWAAYPSPTPHPQQSYHTQPSPSSPAQQHPQQSYYAQPPPSSPAQQQPQQPHYTQPPPPPSPSQQQEHRPITQQQEPSTATMGSTLFSPKNDPVMFIVPPAQQPSQQQDTSQHPAFMPMPAPEDHQRTMYPPPQQPSTHGNQQQQQQQQPYPQQPQEQQLDEEYRSVKPTQSSSSRRVRDPTPPPSRSTTRVSASSAKKSDTNPFADSFAAEVSEDESSSEEEEEEEEEKSTHKDEHATVITKQADKDNQQQQHQFDPSRYFDDEDLVDLNAPAHHDEDDDDGSSDDGSYVGPVSSKPAVEMAVQTEPVSDETDIESKANENEVDAVKDAGVDSKGIQATQTTSSNETTKDKPAVPEESLLDIDLEPTPVQRPEPRARAISNVDTKAEIQRRLAEQMKKSSATRVDPTFGISMGPPPATAKKPGDSDKTQEEEEEERAKDDKVQETLEHQESMHSLTPGPSMFYHHHRSQSASVLVPPGTGHIPQATPYMNHTAYDDMAYTPTPVVYPANVLRAGAPPTMSPEPNEAGLATTVDNMYEVPSNEYGYYHVDSNGYPTKDDSDAKSVKSNMTANPKDKALPKIPKSDPNHRHITVPSVNPGQRVWIRLNPTDTGKALAQRIHVVATYKSRKILSIKTTSGRVIPLDDTPVFDDWTEIANLEDGAPWEVEWGQLDDPFSGGRALIKSIKASLLAGKD</sequence>
<evidence type="ECO:0000313" key="2">
    <source>
        <dbReference type="EMBL" id="CDH58016.1"/>
    </source>
</evidence>
<feature type="compositionally biased region" description="Basic and acidic residues" evidence="1">
    <location>
        <begin position="136"/>
        <end position="146"/>
    </location>
</feature>
<feature type="compositionally biased region" description="Basic and acidic residues" evidence="1">
    <location>
        <begin position="612"/>
        <end position="629"/>
    </location>
</feature>
<feature type="compositionally biased region" description="Basic and acidic residues" evidence="1">
    <location>
        <begin position="682"/>
        <end position="695"/>
    </location>
</feature>
<feature type="compositionally biased region" description="Low complexity" evidence="1">
    <location>
        <begin position="314"/>
        <end position="333"/>
    </location>
</feature>
<dbReference type="CDD" id="cd22249">
    <property type="entry name" value="UDM1_RNF168_RNF169-like"/>
    <property type="match status" value="1"/>
</dbReference>
<feature type="region of interest" description="Disordered" evidence="1">
    <location>
        <begin position="855"/>
        <end position="886"/>
    </location>
</feature>
<feature type="compositionally biased region" description="Pro residues" evidence="1">
    <location>
        <begin position="240"/>
        <end position="252"/>
    </location>
</feature>
<feature type="compositionally biased region" description="Acidic residues" evidence="1">
    <location>
        <begin position="510"/>
        <end position="526"/>
    </location>
</feature>
<dbReference type="AlphaFoldDB" id="A0A068S9V1"/>
<feature type="compositionally biased region" description="Basic and acidic residues" evidence="1">
    <location>
        <begin position="43"/>
        <end position="64"/>
    </location>
</feature>
<gene>
    <name evidence="2" type="ORF">LCOR_08897.1</name>
</gene>
<dbReference type="STRING" id="1263082.A0A068S9V1"/>
<dbReference type="Proteomes" id="UP000027586">
    <property type="component" value="Unassembled WGS sequence"/>
</dbReference>
<feature type="compositionally biased region" description="Low complexity" evidence="1">
    <location>
        <begin position="396"/>
        <end position="411"/>
    </location>
</feature>
<feature type="compositionally biased region" description="Basic and acidic residues" evidence="1">
    <location>
        <begin position="733"/>
        <end position="749"/>
    </location>
</feature>
<dbReference type="EMBL" id="CBTN010000051">
    <property type="protein sequence ID" value="CDH58016.1"/>
    <property type="molecule type" value="Genomic_DNA"/>
</dbReference>
<feature type="compositionally biased region" description="Polar residues" evidence="1">
    <location>
        <begin position="368"/>
        <end position="385"/>
    </location>
</feature>
<feature type="compositionally biased region" description="Low complexity" evidence="1">
    <location>
        <begin position="177"/>
        <end position="194"/>
    </location>
</feature>
<comment type="caution">
    <text evidence="2">The sequence shown here is derived from an EMBL/GenBank/DDBJ whole genome shotgun (WGS) entry which is preliminary data.</text>
</comment>
<dbReference type="VEuPathDB" id="FungiDB:LCOR_08897.1"/>
<feature type="compositionally biased region" description="Low complexity" evidence="1">
    <location>
        <begin position="433"/>
        <end position="455"/>
    </location>
</feature>
<protein>
    <submittedName>
        <fullName evidence="2">Uncharacterized protein</fullName>
    </submittedName>
</protein>
<feature type="compositionally biased region" description="Polar residues" evidence="1">
    <location>
        <begin position="634"/>
        <end position="644"/>
    </location>
</feature>
<organism evidence="2 3">
    <name type="scientific">Lichtheimia corymbifera JMRC:FSU:9682</name>
    <dbReference type="NCBI Taxonomy" id="1263082"/>
    <lineage>
        <taxon>Eukaryota</taxon>
        <taxon>Fungi</taxon>
        <taxon>Fungi incertae sedis</taxon>
        <taxon>Mucoromycota</taxon>
        <taxon>Mucoromycotina</taxon>
        <taxon>Mucoromycetes</taxon>
        <taxon>Mucorales</taxon>
        <taxon>Lichtheimiaceae</taxon>
        <taxon>Lichtheimia</taxon>
    </lineage>
</organism>
<feature type="region of interest" description="Disordered" evidence="1">
    <location>
        <begin position="43"/>
        <end position="752"/>
    </location>
</feature>
<feature type="compositionally biased region" description="Basic and acidic residues" evidence="1">
    <location>
        <begin position="870"/>
        <end position="885"/>
    </location>
</feature>
<feature type="compositionally biased region" description="Low complexity" evidence="1">
    <location>
        <begin position="484"/>
        <end position="494"/>
    </location>
</feature>
<proteinExistence type="predicted"/>
<accession>A0A068S9V1</accession>
<feature type="compositionally biased region" description="Low complexity" evidence="1">
    <location>
        <begin position="340"/>
        <end position="350"/>
    </location>
</feature>
<feature type="compositionally biased region" description="Pro residues" evidence="1">
    <location>
        <begin position="99"/>
        <end position="113"/>
    </location>
</feature>
<keyword evidence="3" id="KW-1185">Reference proteome</keyword>